<proteinExistence type="predicted"/>
<dbReference type="Pfam" id="PF03883">
    <property type="entry name" value="H2O2_YaaD"/>
    <property type="match status" value="1"/>
</dbReference>
<dbReference type="Proteomes" id="UP000185736">
    <property type="component" value="Unassembled WGS sequence"/>
</dbReference>
<evidence type="ECO:0008006" key="3">
    <source>
        <dbReference type="Google" id="ProtNLM"/>
    </source>
</evidence>
<dbReference type="PANTHER" id="PTHR30283:SF4">
    <property type="entry name" value="PEROXIDE STRESS RESISTANCE PROTEIN YAAA"/>
    <property type="match status" value="1"/>
</dbReference>
<reference evidence="1 2" key="1">
    <citation type="submission" date="2016-12" db="EMBL/GenBank/DDBJ databases">
        <title>Genomic comparison of strains in the 'Actinomyces naeslundii' group.</title>
        <authorList>
            <person name="Mughal S.R."/>
            <person name="Do T."/>
            <person name="Gilbert S.C."/>
            <person name="Witherden E.A."/>
            <person name="Didelot X."/>
            <person name="Beighton D."/>
        </authorList>
    </citation>
    <scope>NUCLEOTIDE SEQUENCE [LARGE SCALE GENOMIC DNA]</scope>
    <source>
        <strain evidence="1 2">S64C</strain>
    </source>
</reference>
<dbReference type="RefSeq" id="WP_075248262.1">
    <property type="nucleotide sequence ID" value="NZ_MSGO01000005.1"/>
</dbReference>
<dbReference type="InterPro" id="IPR005583">
    <property type="entry name" value="YaaA"/>
</dbReference>
<gene>
    <name evidence="1" type="ORF">BKH32_01270</name>
</gene>
<dbReference type="EMBL" id="MSGO01000005">
    <property type="protein sequence ID" value="OLL15868.1"/>
    <property type="molecule type" value="Genomic_DNA"/>
</dbReference>
<name>A0A1Q8I435_9ACTO</name>
<dbReference type="AlphaFoldDB" id="A0A1Q8I435"/>
<protein>
    <recommendedName>
        <fullName evidence="3">Peroxide stress protein YaaA</fullName>
    </recommendedName>
</protein>
<dbReference type="GO" id="GO:0005829">
    <property type="term" value="C:cytosol"/>
    <property type="evidence" value="ECO:0007669"/>
    <property type="project" value="TreeGrafter"/>
</dbReference>
<accession>A0A1Q8I435</accession>
<dbReference type="GO" id="GO:0033194">
    <property type="term" value="P:response to hydroperoxide"/>
    <property type="evidence" value="ECO:0007669"/>
    <property type="project" value="TreeGrafter"/>
</dbReference>
<comment type="caution">
    <text evidence="1">The sequence shown here is derived from an EMBL/GenBank/DDBJ whole genome shotgun (WGS) entry which is preliminary data.</text>
</comment>
<sequence>MRVLILLPPSEGKTAPTSGPSLDLDSLLEADRLTAARREVMSALAEVSRSAEGASVLGLGPRSAEQVGTNLLLETAPCAPAHQLFTGVLYEAARLGSIAEGPAGRAALEHHCVVLSGLWGILSPTDLVPDHRLSMGTSLPGPGRLPAFWKPHLTPSLTDMVAQGLVVDCRSADYAAAWKPSARDGIEVVSVRVVRTADDGSRKVVSHMAKHARGLLTGELLRTVADGAVTEHVQVDDLASIAGGLEGIDDVEVCEPDRQGRRVLTLVTR</sequence>
<evidence type="ECO:0000313" key="1">
    <source>
        <dbReference type="EMBL" id="OLL15868.1"/>
    </source>
</evidence>
<dbReference type="PANTHER" id="PTHR30283">
    <property type="entry name" value="PEROXIDE STRESS RESPONSE PROTEIN YAAA"/>
    <property type="match status" value="1"/>
</dbReference>
<organism evidence="1 2">
    <name type="scientific">Actinomyces oris</name>
    <dbReference type="NCBI Taxonomy" id="544580"/>
    <lineage>
        <taxon>Bacteria</taxon>
        <taxon>Bacillati</taxon>
        <taxon>Actinomycetota</taxon>
        <taxon>Actinomycetes</taxon>
        <taxon>Actinomycetales</taxon>
        <taxon>Actinomycetaceae</taxon>
        <taxon>Actinomyces</taxon>
    </lineage>
</organism>
<evidence type="ECO:0000313" key="2">
    <source>
        <dbReference type="Proteomes" id="UP000185736"/>
    </source>
</evidence>